<dbReference type="EnsemblPlants" id="TuG1812G0700003217.01.T03">
    <property type="protein sequence ID" value="TuG1812G0700003217.01.T03"/>
    <property type="gene ID" value="TuG1812G0700003217.01"/>
</dbReference>
<dbReference type="GO" id="GO:0043130">
    <property type="term" value="F:ubiquitin binding"/>
    <property type="evidence" value="ECO:0007669"/>
    <property type="project" value="InterPro"/>
</dbReference>
<name>A0A8R7R4W7_TRIUA</name>
<reference evidence="1" key="2">
    <citation type="submission" date="2018-03" db="EMBL/GenBank/DDBJ databases">
        <title>The Triticum urartu genome reveals the dynamic nature of wheat genome evolution.</title>
        <authorList>
            <person name="Ling H."/>
            <person name="Ma B."/>
            <person name="Shi X."/>
            <person name="Liu H."/>
            <person name="Dong L."/>
            <person name="Sun H."/>
            <person name="Cao Y."/>
            <person name="Gao Q."/>
            <person name="Zheng S."/>
            <person name="Li Y."/>
            <person name="Yu Y."/>
            <person name="Du H."/>
            <person name="Qi M."/>
            <person name="Li Y."/>
            <person name="Yu H."/>
            <person name="Cui Y."/>
            <person name="Wang N."/>
            <person name="Chen C."/>
            <person name="Wu H."/>
            <person name="Zhao Y."/>
            <person name="Zhang J."/>
            <person name="Li Y."/>
            <person name="Zhou W."/>
            <person name="Zhang B."/>
            <person name="Hu W."/>
            <person name="Eijk M."/>
            <person name="Tang J."/>
            <person name="Witsenboer H."/>
            <person name="Zhao S."/>
            <person name="Li Z."/>
            <person name="Zhang A."/>
            <person name="Wang D."/>
            <person name="Liang C."/>
        </authorList>
    </citation>
    <scope>NUCLEOTIDE SEQUENCE [LARGE SCALE GENOMIC DNA]</scope>
    <source>
        <strain evidence="1">cv. G1812</strain>
    </source>
</reference>
<evidence type="ECO:0000313" key="2">
    <source>
        <dbReference type="Proteomes" id="UP000015106"/>
    </source>
</evidence>
<accession>A0A8R7R4W7</accession>
<reference evidence="2" key="1">
    <citation type="journal article" date="2013" name="Nature">
        <title>Draft genome of the wheat A-genome progenitor Triticum urartu.</title>
        <authorList>
            <person name="Ling H.Q."/>
            <person name="Zhao S."/>
            <person name="Liu D."/>
            <person name="Wang J."/>
            <person name="Sun H."/>
            <person name="Zhang C."/>
            <person name="Fan H."/>
            <person name="Li D."/>
            <person name="Dong L."/>
            <person name="Tao Y."/>
            <person name="Gao C."/>
            <person name="Wu H."/>
            <person name="Li Y."/>
            <person name="Cui Y."/>
            <person name="Guo X."/>
            <person name="Zheng S."/>
            <person name="Wang B."/>
            <person name="Yu K."/>
            <person name="Liang Q."/>
            <person name="Yang W."/>
            <person name="Lou X."/>
            <person name="Chen J."/>
            <person name="Feng M."/>
            <person name="Jian J."/>
            <person name="Zhang X."/>
            <person name="Luo G."/>
            <person name="Jiang Y."/>
            <person name="Liu J."/>
            <person name="Wang Z."/>
            <person name="Sha Y."/>
            <person name="Zhang B."/>
            <person name="Wu H."/>
            <person name="Tang D."/>
            <person name="Shen Q."/>
            <person name="Xue P."/>
            <person name="Zou S."/>
            <person name="Wang X."/>
            <person name="Liu X."/>
            <person name="Wang F."/>
            <person name="Yang Y."/>
            <person name="An X."/>
            <person name="Dong Z."/>
            <person name="Zhang K."/>
            <person name="Zhang X."/>
            <person name="Luo M.C."/>
            <person name="Dvorak J."/>
            <person name="Tong Y."/>
            <person name="Wang J."/>
            <person name="Yang H."/>
            <person name="Li Z."/>
            <person name="Wang D."/>
            <person name="Zhang A."/>
            <person name="Wang J."/>
        </authorList>
    </citation>
    <scope>NUCLEOTIDE SEQUENCE</scope>
    <source>
        <strain evidence="2">cv. G1812</strain>
    </source>
</reference>
<sequence>MVDPSTSRTLRIYPLFTLTKWEVLDSTVIVICAKTLVYIEAKLTRMKSNSYTSNALLDTVTVAIVQLHERLALLVHQLFVGLRSWWRLSRGLGGLEDSIVLLRPGVLRLSCQPGTQRLASSVAK</sequence>
<dbReference type="PANTHER" id="PTHR46977:SF8">
    <property type="entry name" value="OS07G0573300 PROTEIN"/>
    <property type="match status" value="1"/>
</dbReference>
<dbReference type="AlphaFoldDB" id="A0A8R7R4W7"/>
<dbReference type="InterPro" id="IPR045893">
    <property type="entry name" value="FREE1"/>
</dbReference>
<reference evidence="1" key="3">
    <citation type="submission" date="2022-06" db="UniProtKB">
        <authorList>
            <consortium name="EnsemblPlants"/>
        </authorList>
    </citation>
    <scope>IDENTIFICATION</scope>
</reference>
<keyword evidence="2" id="KW-1185">Reference proteome</keyword>
<dbReference type="PANTHER" id="PTHR46977">
    <property type="entry name" value="PROTEIN FREE1"/>
    <property type="match status" value="1"/>
</dbReference>
<protein>
    <submittedName>
        <fullName evidence="1">Uncharacterized protein</fullName>
    </submittedName>
</protein>
<dbReference type="GO" id="GO:0031902">
    <property type="term" value="C:late endosome membrane"/>
    <property type="evidence" value="ECO:0007669"/>
    <property type="project" value="TreeGrafter"/>
</dbReference>
<proteinExistence type="predicted"/>
<dbReference type="GO" id="GO:0000813">
    <property type="term" value="C:ESCRT I complex"/>
    <property type="evidence" value="ECO:0007669"/>
    <property type="project" value="TreeGrafter"/>
</dbReference>
<evidence type="ECO:0000313" key="1">
    <source>
        <dbReference type="EnsemblPlants" id="TuG1812G0700003217.01.T03"/>
    </source>
</evidence>
<dbReference type="Gramene" id="TuG1812G0700003217.01.T03">
    <property type="protein sequence ID" value="TuG1812G0700003217.01.T03"/>
    <property type="gene ID" value="TuG1812G0700003217.01"/>
</dbReference>
<organism evidence="1 2">
    <name type="scientific">Triticum urartu</name>
    <name type="common">Red wild einkorn</name>
    <name type="synonym">Crithodium urartu</name>
    <dbReference type="NCBI Taxonomy" id="4572"/>
    <lineage>
        <taxon>Eukaryota</taxon>
        <taxon>Viridiplantae</taxon>
        <taxon>Streptophyta</taxon>
        <taxon>Embryophyta</taxon>
        <taxon>Tracheophyta</taxon>
        <taxon>Spermatophyta</taxon>
        <taxon>Magnoliopsida</taxon>
        <taxon>Liliopsida</taxon>
        <taxon>Poales</taxon>
        <taxon>Poaceae</taxon>
        <taxon>BOP clade</taxon>
        <taxon>Pooideae</taxon>
        <taxon>Triticodae</taxon>
        <taxon>Triticeae</taxon>
        <taxon>Triticinae</taxon>
        <taxon>Triticum</taxon>
    </lineage>
</organism>
<dbReference type="Proteomes" id="UP000015106">
    <property type="component" value="Chromosome 7"/>
</dbReference>
<dbReference type="GO" id="GO:0070676">
    <property type="term" value="P:intralumenal vesicle formation"/>
    <property type="evidence" value="ECO:0007669"/>
    <property type="project" value="TreeGrafter"/>
</dbReference>
<dbReference type="GO" id="GO:0036258">
    <property type="term" value="P:multivesicular body assembly"/>
    <property type="evidence" value="ECO:0007669"/>
    <property type="project" value="InterPro"/>
</dbReference>